<dbReference type="PANTHER" id="PTHR21666">
    <property type="entry name" value="PEPTIDASE-RELATED"/>
    <property type="match status" value="1"/>
</dbReference>
<dbReference type="CDD" id="cd00118">
    <property type="entry name" value="LysM"/>
    <property type="match status" value="1"/>
</dbReference>
<gene>
    <name evidence="4" type="primary">nlpD</name>
    <name evidence="4" type="ORF">NCTC11401_01277</name>
    <name evidence="3" type="ORF">SAMN05421777_101142</name>
</gene>
<dbReference type="PANTHER" id="PTHR21666:SF263">
    <property type="entry name" value="MUREIN HYDROLASE ACTIVATOR NLPD"/>
    <property type="match status" value="1"/>
</dbReference>
<keyword evidence="3" id="KW-0449">Lipoprotein</keyword>
<dbReference type="EMBL" id="UGGV01000001">
    <property type="protein sequence ID" value="STO24465.1"/>
    <property type="molecule type" value="Genomic_DNA"/>
</dbReference>
<evidence type="ECO:0000256" key="1">
    <source>
        <dbReference type="ARBA" id="ARBA00038420"/>
    </source>
</evidence>
<dbReference type="Gene3D" id="3.10.350.10">
    <property type="entry name" value="LysM domain"/>
    <property type="match status" value="1"/>
</dbReference>
<evidence type="ECO:0000259" key="2">
    <source>
        <dbReference type="PROSITE" id="PS51782"/>
    </source>
</evidence>
<dbReference type="InterPro" id="IPR036779">
    <property type="entry name" value="LysM_dom_sf"/>
</dbReference>
<dbReference type="RefSeq" id="WP_058467915.1">
    <property type="nucleotide sequence ID" value="NZ_CAAAIV010000045.1"/>
</dbReference>
<keyword evidence="4" id="KW-0378">Hydrolase</keyword>
<dbReference type="Proteomes" id="UP000254374">
    <property type="component" value="Unassembled WGS sequence"/>
</dbReference>
<dbReference type="PROSITE" id="PS51782">
    <property type="entry name" value="LYSM"/>
    <property type="match status" value="1"/>
</dbReference>
<organism evidence="4 6">
    <name type="scientific">Fluoribacter gormanii</name>
    <dbReference type="NCBI Taxonomy" id="464"/>
    <lineage>
        <taxon>Bacteria</taxon>
        <taxon>Pseudomonadati</taxon>
        <taxon>Pseudomonadota</taxon>
        <taxon>Gammaproteobacteria</taxon>
        <taxon>Legionellales</taxon>
        <taxon>Legionellaceae</taxon>
        <taxon>Fluoribacter</taxon>
    </lineage>
</organism>
<dbReference type="InterPro" id="IPR016047">
    <property type="entry name" value="M23ase_b-sheet_dom"/>
</dbReference>
<dbReference type="SMART" id="SM00257">
    <property type="entry name" value="LysM"/>
    <property type="match status" value="1"/>
</dbReference>
<proteinExistence type="inferred from homology"/>
<dbReference type="SUPFAM" id="SSF51261">
    <property type="entry name" value="Duplicated hybrid motif"/>
    <property type="match status" value="1"/>
</dbReference>
<dbReference type="OrthoDB" id="9795421at2"/>
<dbReference type="CDD" id="cd12797">
    <property type="entry name" value="M23_peptidase"/>
    <property type="match status" value="1"/>
</dbReference>
<dbReference type="EMBL" id="FTNL01000001">
    <property type="protein sequence ID" value="SIQ48824.1"/>
    <property type="molecule type" value="Genomic_DNA"/>
</dbReference>
<dbReference type="PROSITE" id="PS51257">
    <property type="entry name" value="PROKAR_LIPOPROTEIN"/>
    <property type="match status" value="1"/>
</dbReference>
<dbReference type="Pfam" id="PF01551">
    <property type="entry name" value="Peptidase_M23"/>
    <property type="match status" value="1"/>
</dbReference>
<reference evidence="4 6" key="2">
    <citation type="submission" date="2018-06" db="EMBL/GenBank/DDBJ databases">
        <authorList>
            <consortium name="Pathogen Informatics"/>
            <person name="Doyle S."/>
        </authorList>
    </citation>
    <scope>NUCLEOTIDE SEQUENCE [LARGE SCALE GENOMIC DNA]</scope>
    <source>
        <strain evidence="4 6">NCTC11401</strain>
    </source>
</reference>
<evidence type="ECO:0000313" key="5">
    <source>
        <dbReference type="Proteomes" id="UP000186808"/>
    </source>
</evidence>
<comment type="similarity">
    <text evidence="1">Belongs to the E.coli NlpD/Haemophilus LppB family.</text>
</comment>
<evidence type="ECO:0000313" key="6">
    <source>
        <dbReference type="Proteomes" id="UP000254374"/>
    </source>
</evidence>
<protein>
    <submittedName>
        <fullName evidence="3">Lipoprotein NlpD</fullName>
    </submittedName>
    <submittedName>
        <fullName evidence="4">Murein hydrolase activator NlpD</fullName>
    </submittedName>
</protein>
<dbReference type="InterPro" id="IPR050570">
    <property type="entry name" value="Cell_wall_metabolism_enzyme"/>
</dbReference>
<evidence type="ECO:0000313" key="3">
    <source>
        <dbReference type="EMBL" id="SIQ48824.1"/>
    </source>
</evidence>
<name>A0A377GIW4_9GAMM</name>
<keyword evidence="5" id="KW-1185">Reference proteome</keyword>
<reference evidence="3 5" key="1">
    <citation type="submission" date="2017-01" db="EMBL/GenBank/DDBJ databases">
        <authorList>
            <person name="Varghese N."/>
            <person name="Submissions S."/>
        </authorList>
    </citation>
    <scope>NUCLEOTIDE SEQUENCE [LARGE SCALE GENOMIC DNA]</scope>
    <source>
        <strain evidence="3 5">ATCC 33342</strain>
    </source>
</reference>
<dbReference type="Pfam" id="PF01476">
    <property type="entry name" value="LysM"/>
    <property type="match status" value="1"/>
</dbReference>
<evidence type="ECO:0000313" key="4">
    <source>
        <dbReference type="EMBL" id="STO24465.1"/>
    </source>
</evidence>
<dbReference type="AlphaFoldDB" id="A0A377GIW4"/>
<sequence>MIVAFCKRFLCLFLIITLVGCGNNLAPVMESRWNPYWRYQKVYVVKRGDTLFSIAFRYDTDYKTLARLNRINPPYSLRVGQVINLRGITPRHRQTTRRTAIKRNYYVAPKPPARPAVIYSPANRYARSASGWIWPVSGHVVTSFVPEQGKKGINIACKKGERVIAAASGVVAYAGSGLAGYGNLIIIKHSQGYLTAYGYNARIMVSEGQQVKAGQTIAIAGVIDRKYTGVHFEIRRSGVPVNPLNYLQKG</sequence>
<dbReference type="InterPro" id="IPR018392">
    <property type="entry name" value="LysM"/>
</dbReference>
<dbReference type="InterPro" id="IPR011055">
    <property type="entry name" value="Dup_hybrid_motif"/>
</dbReference>
<feature type="domain" description="LysM" evidence="2">
    <location>
        <begin position="41"/>
        <end position="85"/>
    </location>
</feature>
<accession>A0A377GIW4</accession>
<dbReference type="Gene3D" id="2.70.70.10">
    <property type="entry name" value="Glucose Permease (Domain IIA)"/>
    <property type="match status" value="1"/>
</dbReference>
<dbReference type="STRING" id="464.Lgor_1422"/>
<dbReference type="Proteomes" id="UP000186808">
    <property type="component" value="Unassembled WGS sequence"/>
</dbReference>
<dbReference type="GO" id="GO:0004222">
    <property type="term" value="F:metalloendopeptidase activity"/>
    <property type="evidence" value="ECO:0007669"/>
    <property type="project" value="TreeGrafter"/>
</dbReference>